<keyword evidence="2" id="KW-1185">Reference proteome</keyword>
<sequence length="69" mass="7890">MKIWRKKLAIRSLRCGIGSIDYIDTLLIIEDDLDEADRSERVGEFGESSSECPSNVHQMQFKIYKALAV</sequence>
<name>A0A7D9J5S2_PARCT</name>
<dbReference type="EMBL" id="CACRXK020012056">
    <property type="protein sequence ID" value="CAB4022605.1"/>
    <property type="molecule type" value="Genomic_DNA"/>
</dbReference>
<protein>
    <submittedName>
        <fullName evidence="1">Uncharacterized protein</fullName>
    </submittedName>
</protein>
<dbReference type="Proteomes" id="UP001152795">
    <property type="component" value="Unassembled WGS sequence"/>
</dbReference>
<dbReference type="AlphaFoldDB" id="A0A7D9J5S2"/>
<reference evidence="1" key="1">
    <citation type="submission" date="2020-04" db="EMBL/GenBank/DDBJ databases">
        <authorList>
            <person name="Alioto T."/>
            <person name="Alioto T."/>
            <person name="Gomez Garrido J."/>
        </authorList>
    </citation>
    <scope>NUCLEOTIDE SEQUENCE</scope>
    <source>
        <strain evidence="1">A484AB</strain>
    </source>
</reference>
<evidence type="ECO:0000313" key="1">
    <source>
        <dbReference type="EMBL" id="CAB4022605.1"/>
    </source>
</evidence>
<evidence type="ECO:0000313" key="2">
    <source>
        <dbReference type="Proteomes" id="UP001152795"/>
    </source>
</evidence>
<comment type="caution">
    <text evidence="1">The sequence shown here is derived from an EMBL/GenBank/DDBJ whole genome shotgun (WGS) entry which is preliminary data.</text>
</comment>
<accession>A0A7D9J5S2</accession>
<gene>
    <name evidence="1" type="ORF">PACLA_8A002422</name>
</gene>
<proteinExistence type="predicted"/>
<organism evidence="1 2">
    <name type="scientific">Paramuricea clavata</name>
    <name type="common">Red gorgonian</name>
    <name type="synonym">Violescent sea-whip</name>
    <dbReference type="NCBI Taxonomy" id="317549"/>
    <lineage>
        <taxon>Eukaryota</taxon>
        <taxon>Metazoa</taxon>
        <taxon>Cnidaria</taxon>
        <taxon>Anthozoa</taxon>
        <taxon>Octocorallia</taxon>
        <taxon>Malacalcyonacea</taxon>
        <taxon>Plexauridae</taxon>
        <taxon>Paramuricea</taxon>
    </lineage>
</organism>
<dbReference type="OrthoDB" id="5967112at2759"/>